<dbReference type="InterPro" id="IPR008886">
    <property type="entry name" value="UPF0227/Esterase_YqiA"/>
</dbReference>
<protein>
    <submittedName>
        <fullName evidence="1">Esterase YqiA</fullName>
    </submittedName>
</protein>
<reference evidence="1 2" key="1">
    <citation type="submission" date="2015-12" db="EMBL/GenBank/DDBJ databases">
        <title>Complete genome of Lacimicrobium alkaliphilum KCTC 32984.</title>
        <authorList>
            <person name="Kim S.-G."/>
            <person name="Lee Y.-J."/>
        </authorList>
    </citation>
    <scope>NUCLEOTIDE SEQUENCE [LARGE SCALE GENOMIC DNA]</scope>
    <source>
        <strain evidence="1 2">YelD216</strain>
    </source>
</reference>
<accession>A0A0U2Z3N1</accession>
<dbReference type="PANTHER" id="PTHR35602">
    <property type="entry name" value="ESTERASE YQIA-RELATED"/>
    <property type="match status" value="1"/>
</dbReference>
<dbReference type="OrthoDB" id="9814831at2"/>
<dbReference type="Gene3D" id="3.40.50.1820">
    <property type="entry name" value="alpha/beta hydrolase"/>
    <property type="match status" value="1"/>
</dbReference>
<dbReference type="RefSeq" id="WP_062476767.1">
    <property type="nucleotide sequence ID" value="NZ_CP013650.1"/>
</dbReference>
<sequence>MSNQVMIYLHGFLSSPKSVKANQMCAFMAERHSQVELEVPQLANFPAQALEQACAVAERHQGKELAFVGSSMGGFLATHLANRFGGRAVLINPAVHPHLLLRDMLGSHQNPYTGECFVLTNAHVQELQQLDIRHINKPDNLWVLLQSGDETLDYRLALDLYQDCRITLEQGGSHAFDGFERYLADIAGFVWAKPG</sequence>
<dbReference type="PANTHER" id="PTHR35602:SF3">
    <property type="entry name" value="ESTERASE YQIA"/>
    <property type="match status" value="1"/>
</dbReference>
<organism evidence="1 2">
    <name type="scientific">Lacimicrobium alkaliphilum</name>
    <dbReference type="NCBI Taxonomy" id="1526571"/>
    <lineage>
        <taxon>Bacteria</taxon>
        <taxon>Pseudomonadati</taxon>
        <taxon>Pseudomonadota</taxon>
        <taxon>Gammaproteobacteria</taxon>
        <taxon>Alteromonadales</taxon>
        <taxon>Alteromonadaceae</taxon>
        <taxon>Lacimicrobium</taxon>
    </lineage>
</organism>
<dbReference type="Proteomes" id="UP000068447">
    <property type="component" value="Chromosome"/>
</dbReference>
<proteinExistence type="predicted"/>
<gene>
    <name evidence="1" type="ORF">AT746_04055</name>
</gene>
<dbReference type="AlphaFoldDB" id="A0A0U2Z3N1"/>
<dbReference type="Pfam" id="PF05728">
    <property type="entry name" value="UPF0227"/>
    <property type="match status" value="1"/>
</dbReference>
<dbReference type="EMBL" id="CP013650">
    <property type="protein sequence ID" value="ALS97523.1"/>
    <property type="molecule type" value="Genomic_DNA"/>
</dbReference>
<dbReference type="KEGG" id="lal:AT746_04055"/>
<name>A0A0U2Z3N1_9ALTE</name>
<dbReference type="InterPro" id="IPR029058">
    <property type="entry name" value="AB_hydrolase_fold"/>
</dbReference>
<evidence type="ECO:0000313" key="1">
    <source>
        <dbReference type="EMBL" id="ALS97523.1"/>
    </source>
</evidence>
<keyword evidence="2" id="KW-1185">Reference proteome</keyword>
<evidence type="ECO:0000313" key="2">
    <source>
        <dbReference type="Proteomes" id="UP000068447"/>
    </source>
</evidence>
<dbReference type="SUPFAM" id="SSF53474">
    <property type="entry name" value="alpha/beta-Hydrolases"/>
    <property type="match status" value="1"/>
</dbReference>
<dbReference type="STRING" id="1526571.AT746_04055"/>